<keyword evidence="2" id="KW-0863">Zinc-finger</keyword>
<evidence type="ECO:0000313" key="6">
    <source>
        <dbReference type="Proteomes" id="UP000298061"/>
    </source>
</evidence>
<feature type="domain" description="CCHC-type" evidence="4">
    <location>
        <begin position="193"/>
        <end position="207"/>
    </location>
</feature>
<dbReference type="PROSITE" id="PS50158">
    <property type="entry name" value="ZF_CCHC"/>
    <property type="match status" value="1"/>
</dbReference>
<dbReference type="GO" id="GO:0006397">
    <property type="term" value="P:mRNA processing"/>
    <property type="evidence" value="ECO:0007669"/>
    <property type="project" value="UniProtKB-KW"/>
</dbReference>
<feature type="compositionally biased region" description="Gly residues" evidence="3">
    <location>
        <begin position="220"/>
        <end position="271"/>
    </location>
</feature>
<reference evidence="5 6" key="1">
    <citation type="submission" date="2019-02" db="EMBL/GenBank/DDBJ databases">
        <title>Genome sequencing of the rare red list fungi Hericium alpestre (H. flagellum).</title>
        <authorList>
            <person name="Buettner E."/>
            <person name="Kellner H."/>
        </authorList>
    </citation>
    <scope>NUCLEOTIDE SEQUENCE [LARGE SCALE GENOMIC DNA]</scope>
    <source>
        <strain evidence="5 6">DSM 108284</strain>
    </source>
</reference>
<evidence type="ECO:0000313" key="5">
    <source>
        <dbReference type="EMBL" id="TFY78451.1"/>
    </source>
</evidence>
<dbReference type="InterPro" id="IPR036875">
    <property type="entry name" value="Znf_CCHC_sf"/>
</dbReference>
<gene>
    <name evidence="5" type="ORF">EWM64_g5558</name>
</gene>
<dbReference type="EMBL" id="SFCI01000678">
    <property type="protein sequence ID" value="TFY78451.1"/>
    <property type="molecule type" value="Genomic_DNA"/>
</dbReference>
<keyword evidence="2" id="KW-0862">Zinc</keyword>
<dbReference type="STRING" id="135208.A0A4Y9ZX09"/>
<evidence type="ECO:0000259" key="4">
    <source>
        <dbReference type="PROSITE" id="PS50158"/>
    </source>
</evidence>
<evidence type="ECO:0000256" key="1">
    <source>
        <dbReference type="ARBA" id="ARBA00022664"/>
    </source>
</evidence>
<dbReference type="OrthoDB" id="5582182at2759"/>
<dbReference type="SUPFAM" id="SSF57756">
    <property type="entry name" value="Retrovirus zinc finger-like domains"/>
    <property type="match status" value="1"/>
</dbReference>
<feature type="region of interest" description="Disordered" evidence="3">
    <location>
        <begin position="216"/>
        <end position="280"/>
    </location>
</feature>
<evidence type="ECO:0000256" key="3">
    <source>
        <dbReference type="SAM" id="MobiDB-lite"/>
    </source>
</evidence>
<dbReference type="GO" id="GO:0008270">
    <property type="term" value="F:zinc ion binding"/>
    <property type="evidence" value="ECO:0007669"/>
    <property type="project" value="UniProtKB-KW"/>
</dbReference>
<dbReference type="AlphaFoldDB" id="A0A4Y9ZX09"/>
<comment type="caution">
    <text evidence="5">The sequence shown here is derived from an EMBL/GenBank/DDBJ whole genome shotgun (WGS) entry which is preliminary data.</text>
</comment>
<dbReference type="InterPro" id="IPR001878">
    <property type="entry name" value="Znf_CCHC"/>
</dbReference>
<protein>
    <recommendedName>
        <fullName evidence="4">CCHC-type domain-containing protein</fullName>
    </recommendedName>
</protein>
<evidence type="ECO:0000256" key="2">
    <source>
        <dbReference type="PROSITE-ProRule" id="PRU00047"/>
    </source>
</evidence>
<dbReference type="Proteomes" id="UP000298061">
    <property type="component" value="Unassembled WGS sequence"/>
</dbReference>
<proteinExistence type="predicted"/>
<keyword evidence="2" id="KW-0479">Metal-binding</keyword>
<sequence>MSCYIELPAWYHLICIQHAELLDDFDRFIAAFRGHFDDPDKMTMSIHHLKVLHQGHHTVSQLYAKFVEIMQFIDISNNIKLSYFKHALADDTACQVARSAIVLTMFTEFTEFAIKVDNCLRAYEEDHYARTTDRSQHVHRITIPHSTVMPAVPPTYSLSGTASNKPVSMDVDTICISHLMPDEHRCHQTYRLCIYCGSSGHYRDTCPLLVSVRGASSTTHGGGRGSGHGGGRGQSVGGQDVGMQGGGFGGQRGGAGAGREGSGGGSGGYGRGRSRGWQRN</sequence>
<accession>A0A4Y9ZX09</accession>
<organism evidence="5 6">
    <name type="scientific">Hericium alpestre</name>
    <dbReference type="NCBI Taxonomy" id="135208"/>
    <lineage>
        <taxon>Eukaryota</taxon>
        <taxon>Fungi</taxon>
        <taxon>Dikarya</taxon>
        <taxon>Basidiomycota</taxon>
        <taxon>Agaricomycotina</taxon>
        <taxon>Agaricomycetes</taxon>
        <taxon>Russulales</taxon>
        <taxon>Hericiaceae</taxon>
        <taxon>Hericium</taxon>
    </lineage>
</organism>
<keyword evidence="6" id="KW-1185">Reference proteome</keyword>
<name>A0A4Y9ZX09_9AGAM</name>
<dbReference type="GO" id="GO:0003676">
    <property type="term" value="F:nucleic acid binding"/>
    <property type="evidence" value="ECO:0007669"/>
    <property type="project" value="InterPro"/>
</dbReference>
<keyword evidence="1" id="KW-0507">mRNA processing</keyword>